<feature type="compositionally biased region" description="Low complexity" evidence="1">
    <location>
        <begin position="1"/>
        <end position="33"/>
    </location>
</feature>
<feature type="compositionally biased region" description="Polar residues" evidence="1">
    <location>
        <begin position="162"/>
        <end position="173"/>
    </location>
</feature>
<dbReference type="OrthoDB" id="3271053at2759"/>
<feature type="compositionally biased region" description="Low complexity" evidence="1">
    <location>
        <begin position="300"/>
        <end position="313"/>
    </location>
</feature>
<evidence type="ECO:0000313" key="4">
    <source>
        <dbReference type="Proteomes" id="UP000053477"/>
    </source>
</evidence>
<reference evidence="3 4" key="1">
    <citation type="submission" date="2015-04" db="EMBL/GenBank/DDBJ databases">
        <title>Complete genome sequence of Schizopora paradoxa KUC8140, a cosmopolitan wood degrader in East Asia.</title>
        <authorList>
            <consortium name="DOE Joint Genome Institute"/>
            <person name="Min B."/>
            <person name="Park H."/>
            <person name="Jang Y."/>
            <person name="Kim J.-J."/>
            <person name="Kim K.H."/>
            <person name="Pangilinan J."/>
            <person name="Lipzen A."/>
            <person name="Riley R."/>
            <person name="Grigoriev I.V."/>
            <person name="Spatafora J.W."/>
            <person name="Choi I.-G."/>
        </authorList>
    </citation>
    <scope>NUCLEOTIDE SEQUENCE [LARGE SCALE GENOMIC DNA]</scope>
    <source>
        <strain evidence="3 4">KUC8140</strain>
    </source>
</reference>
<feature type="compositionally biased region" description="Basic residues" evidence="1">
    <location>
        <begin position="280"/>
        <end position="296"/>
    </location>
</feature>
<dbReference type="InParanoid" id="A0A0H2RPT4"/>
<feature type="compositionally biased region" description="Basic and acidic residues" evidence="1">
    <location>
        <begin position="194"/>
        <end position="203"/>
    </location>
</feature>
<feature type="compositionally biased region" description="Pro residues" evidence="1">
    <location>
        <begin position="34"/>
        <end position="43"/>
    </location>
</feature>
<feature type="compositionally biased region" description="Low complexity" evidence="1">
    <location>
        <begin position="211"/>
        <end position="264"/>
    </location>
</feature>
<feature type="transmembrane region" description="Helical" evidence="2">
    <location>
        <begin position="57"/>
        <end position="77"/>
    </location>
</feature>
<feature type="compositionally biased region" description="Polar residues" evidence="1">
    <location>
        <begin position="514"/>
        <end position="532"/>
    </location>
</feature>
<evidence type="ECO:0000256" key="1">
    <source>
        <dbReference type="SAM" id="MobiDB-lite"/>
    </source>
</evidence>
<evidence type="ECO:0000256" key="2">
    <source>
        <dbReference type="SAM" id="Phobius"/>
    </source>
</evidence>
<sequence>MSSKASTTAAAPATSSHSTSSISHTTTSSTTSSRPPPPPPTVPPDSSSSNDPSVPIIAVTAAIGGLIVLFVVARLLFVLHKRRTLRSNPLPPARPLSMIQVQDNPWNAGSGPTTAVLNLTREDTGTNSITKHNSQFGGSRPSFSGYQSSDPLLSATRPSFGKESNGSRDSSPMRQPGTPYSPDTPDSAAAIMLHNDDNAEHHQPLAPPNPAFFANASSNGNSPSGSLSGASSRTNSFSSIASAASDSDYDQQQTQQSQSQMGSQRPRPNSVADFSPPRNSNRHSRALRPNPQHRHSLIVPPSSGNNSPSRNSSYFRPPRPLSSASLSSIRNGATPTIRGAPHRPHSRVEIILPAPLAPSLNPYYSAGDDRDSLFTREGMGSPVDGYGLGMGSRRQSMISISDPWMREPSSSSPNGAMPPRSASSLGKAERSRRRQSRTSDSDHRAASQSRLSRPSSSISSHGGESSSPSLSPSTLFTSASPSMATTTTAGGVPPPPMKSHADRLRIPQVPQIPQRLQQVTSPTAQSPLSSELASMEDEMTMESSETKATSPMSAAADDNSKFANAAFRQVNVSDRQVANGSTKEEGAS</sequence>
<keyword evidence="2" id="KW-1133">Transmembrane helix</keyword>
<keyword evidence="2" id="KW-0812">Transmembrane</keyword>
<feature type="compositionally biased region" description="Low complexity" evidence="1">
    <location>
        <begin position="447"/>
        <end position="491"/>
    </location>
</feature>
<name>A0A0H2RPT4_9AGAM</name>
<feature type="region of interest" description="Disordered" evidence="1">
    <location>
        <begin position="403"/>
        <end position="555"/>
    </location>
</feature>
<feature type="compositionally biased region" description="Polar residues" evidence="1">
    <location>
        <begin position="125"/>
        <end position="151"/>
    </location>
</feature>
<accession>A0A0H2RPT4</accession>
<feature type="region of interest" description="Disordered" evidence="1">
    <location>
        <begin position="1"/>
        <end position="51"/>
    </location>
</feature>
<protein>
    <submittedName>
        <fullName evidence="3">Uncharacterized protein</fullName>
    </submittedName>
</protein>
<keyword evidence="2" id="KW-0472">Membrane</keyword>
<keyword evidence="4" id="KW-1185">Reference proteome</keyword>
<dbReference type="Proteomes" id="UP000053477">
    <property type="component" value="Unassembled WGS sequence"/>
</dbReference>
<gene>
    <name evidence="3" type="ORF">SCHPADRAFT_939945</name>
</gene>
<organism evidence="3 4">
    <name type="scientific">Schizopora paradoxa</name>
    <dbReference type="NCBI Taxonomy" id="27342"/>
    <lineage>
        <taxon>Eukaryota</taxon>
        <taxon>Fungi</taxon>
        <taxon>Dikarya</taxon>
        <taxon>Basidiomycota</taxon>
        <taxon>Agaricomycotina</taxon>
        <taxon>Agaricomycetes</taxon>
        <taxon>Hymenochaetales</taxon>
        <taxon>Schizoporaceae</taxon>
        <taxon>Schizopora</taxon>
    </lineage>
</organism>
<evidence type="ECO:0000313" key="3">
    <source>
        <dbReference type="EMBL" id="KLO13950.1"/>
    </source>
</evidence>
<proteinExistence type="predicted"/>
<dbReference type="AlphaFoldDB" id="A0A0H2RPT4"/>
<dbReference type="EMBL" id="KQ085951">
    <property type="protein sequence ID" value="KLO13950.1"/>
    <property type="molecule type" value="Genomic_DNA"/>
</dbReference>
<feature type="region of interest" description="Disordered" evidence="1">
    <location>
        <begin position="125"/>
        <end position="344"/>
    </location>
</feature>